<dbReference type="EMBL" id="BART01004660">
    <property type="protein sequence ID" value="GAG55484.1"/>
    <property type="molecule type" value="Genomic_DNA"/>
</dbReference>
<dbReference type="PROSITE" id="PS51379">
    <property type="entry name" value="4FE4S_FER_2"/>
    <property type="match status" value="1"/>
</dbReference>
<proteinExistence type="predicted"/>
<name>X0YHK7_9ZZZZ</name>
<evidence type="ECO:0000259" key="1">
    <source>
        <dbReference type="PROSITE" id="PS51379"/>
    </source>
</evidence>
<accession>X0YHK7</accession>
<organism evidence="2">
    <name type="scientific">marine sediment metagenome</name>
    <dbReference type="NCBI Taxonomy" id="412755"/>
    <lineage>
        <taxon>unclassified sequences</taxon>
        <taxon>metagenomes</taxon>
        <taxon>ecological metagenomes</taxon>
    </lineage>
</organism>
<gene>
    <name evidence="2" type="ORF">S01H4_11499</name>
</gene>
<dbReference type="Gene3D" id="3.30.70.20">
    <property type="match status" value="1"/>
</dbReference>
<dbReference type="SUPFAM" id="SSF54862">
    <property type="entry name" value="4Fe-4S ferredoxins"/>
    <property type="match status" value="1"/>
</dbReference>
<feature type="domain" description="4Fe-4S ferredoxin-type" evidence="1">
    <location>
        <begin position="2"/>
        <end position="31"/>
    </location>
</feature>
<dbReference type="AlphaFoldDB" id="X0YHK7"/>
<dbReference type="InterPro" id="IPR017896">
    <property type="entry name" value="4Fe4S_Fe-S-bd"/>
</dbReference>
<evidence type="ECO:0000313" key="2">
    <source>
        <dbReference type="EMBL" id="GAG55484.1"/>
    </source>
</evidence>
<comment type="caution">
    <text evidence="2">The sequence shown here is derived from an EMBL/GenBank/DDBJ whole genome shotgun (WGS) entry which is preliminary data.</text>
</comment>
<protein>
    <recommendedName>
        <fullName evidence="1">4Fe-4S ferredoxin-type domain-containing protein</fullName>
    </recommendedName>
</protein>
<sequence>MKVMFVYPEKCVGCKACEIACAVEHSETKNIFNSIFETPPPQKRIEVGLGPNFTTFPVHCRHCDPAPGNFAFGAVEIILL</sequence>
<reference evidence="2" key="1">
    <citation type="journal article" date="2014" name="Front. Microbiol.">
        <title>High frequency of phylogenetically diverse reductive dehalogenase-homologous genes in deep subseafloor sedimentary metagenomes.</title>
        <authorList>
            <person name="Kawai M."/>
            <person name="Futagami T."/>
            <person name="Toyoda A."/>
            <person name="Takaki Y."/>
            <person name="Nishi S."/>
            <person name="Hori S."/>
            <person name="Arai W."/>
            <person name="Tsubouchi T."/>
            <person name="Morono Y."/>
            <person name="Uchiyama I."/>
            <person name="Ito T."/>
            <person name="Fujiyama A."/>
            <person name="Inagaki F."/>
            <person name="Takami H."/>
        </authorList>
    </citation>
    <scope>NUCLEOTIDE SEQUENCE</scope>
    <source>
        <strain evidence="2">Expedition CK06-06</strain>
    </source>
</reference>